<evidence type="ECO:0000313" key="1">
    <source>
        <dbReference type="EMBL" id="ELR16220.1"/>
    </source>
</evidence>
<keyword evidence="2" id="KW-1185">Reference proteome</keyword>
<sequence length="92" mass="10405">WSPVESSLHVEAVCSFRLAIVEHHADTGGAEETIEIEVECEFSVTYAHRRLVLVARGCNDLAMKWLGTRSPTDKQTIFHQFCVPDTQLSQFQ</sequence>
<dbReference type="KEGG" id="acan:ACA1_010390"/>
<dbReference type="Proteomes" id="UP000011083">
    <property type="component" value="Unassembled WGS sequence"/>
</dbReference>
<dbReference type="RefSeq" id="XP_004338233.1">
    <property type="nucleotide sequence ID" value="XM_004338185.1"/>
</dbReference>
<dbReference type="GeneID" id="14916903"/>
<accession>L8GT93</accession>
<evidence type="ECO:0000313" key="2">
    <source>
        <dbReference type="Proteomes" id="UP000011083"/>
    </source>
</evidence>
<reference evidence="1 2" key="1">
    <citation type="journal article" date="2013" name="Genome Biol.">
        <title>Genome of Acanthamoeba castellanii highlights extensive lateral gene transfer and early evolution of tyrosine kinase signaling.</title>
        <authorList>
            <person name="Clarke M."/>
            <person name="Lohan A.J."/>
            <person name="Liu B."/>
            <person name="Lagkouvardos I."/>
            <person name="Roy S."/>
            <person name="Zafar N."/>
            <person name="Bertelli C."/>
            <person name="Schilde C."/>
            <person name="Kianianmomeni A."/>
            <person name="Burglin T.R."/>
            <person name="Frech C."/>
            <person name="Turcotte B."/>
            <person name="Kopec K.O."/>
            <person name="Synnott J.M."/>
            <person name="Choo C."/>
            <person name="Paponov I."/>
            <person name="Finkler A."/>
            <person name="Soon Heng Tan C."/>
            <person name="Hutchins A.P."/>
            <person name="Weinmeier T."/>
            <person name="Rattei T."/>
            <person name="Chu J.S."/>
            <person name="Gimenez G."/>
            <person name="Irimia M."/>
            <person name="Rigden D.J."/>
            <person name="Fitzpatrick D.A."/>
            <person name="Lorenzo-Morales J."/>
            <person name="Bateman A."/>
            <person name="Chiu C.H."/>
            <person name="Tang P."/>
            <person name="Hegemann P."/>
            <person name="Fromm H."/>
            <person name="Raoult D."/>
            <person name="Greub G."/>
            <person name="Miranda-Saavedra D."/>
            <person name="Chen N."/>
            <person name="Nash P."/>
            <person name="Ginger M.L."/>
            <person name="Horn M."/>
            <person name="Schaap P."/>
            <person name="Caler L."/>
            <person name="Loftus B."/>
        </authorList>
    </citation>
    <scope>NUCLEOTIDE SEQUENCE [LARGE SCALE GENOMIC DNA]</scope>
    <source>
        <strain evidence="1 2">Neff</strain>
    </source>
</reference>
<dbReference type="AlphaFoldDB" id="L8GT93"/>
<dbReference type="VEuPathDB" id="AmoebaDB:ACA1_010390"/>
<proteinExistence type="predicted"/>
<dbReference type="EMBL" id="KB008005">
    <property type="protein sequence ID" value="ELR16220.1"/>
    <property type="molecule type" value="Genomic_DNA"/>
</dbReference>
<organism evidence="1 2">
    <name type="scientific">Acanthamoeba castellanii (strain ATCC 30010 / Neff)</name>
    <dbReference type="NCBI Taxonomy" id="1257118"/>
    <lineage>
        <taxon>Eukaryota</taxon>
        <taxon>Amoebozoa</taxon>
        <taxon>Discosea</taxon>
        <taxon>Longamoebia</taxon>
        <taxon>Centramoebida</taxon>
        <taxon>Acanthamoebidae</taxon>
        <taxon>Acanthamoeba</taxon>
    </lineage>
</organism>
<name>L8GT93_ACACF</name>
<feature type="non-terminal residue" evidence="1">
    <location>
        <position position="1"/>
    </location>
</feature>
<feature type="non-terminal residue" evidence="1">
    <location>
        <position position="92"/>
    </location>
</feature>
<protein>
    <submittedName>
        <fullName evidence="1">Uncharacterized protein</fullName>
    </submittedName>
</protein>
<gene>
    <name evidence="1" type="ORF">ACA1_010390</name>
</gene>